<comment type="caution">
    <text evidence="2">The sequence shown here is derived from an EMBL/GenBank/DDBJ whole genome shotgun (WGS) entry which is preliminary data.</text>
</comment>
<evidence type="ECO:0000313" key="2">
    <source>
        <dbReference type="EMBL" id="CAK0861198.1"/>
    </source>
</evidence>
<evidence type="ECO:0000256" key="1">
    <source>
        <dbReference type="SAM" id="MobiDB-lite"/>
    </source>
</evidence>
<feature type="non-terminal residue" evidence="2">
    <location>
        <position position="1"/>
    </location>
</feature>
<name>A0ABN9UMR0_9DINO</name>
<reference evidence="2" key="1">
    <citation type="submission" date="2023-10" db="EMBL/GenBank/DDBJ databases">
        <authorList>
            <person name="Chen Y."/>
            <person name="Shah S."/>
            <person name="Dougan E. K."/>
            <person name="Thang M."/>
            <person name="Chan C."/>
        </authorList>
    </citation>
    <scope>NUCLEOTIDE SEQUENCE [LARGE SCALE GENOMIC DNA]</scope>
</reference>
<sequence>AQHLGRPAPDEPVVAVAQGIRQPSPAGLRGAGRSSDRLPTPSSCAGSTRTPTPQDTSEGWRHQQAVAAPPPPARAASGAAAPHHSSGPQVGRQAAQAWAQPRAIGPHGRGPGAAAPALPPPPARLPVARGH</sequence>
<gene>
    <name evidence="2" type="ORF">PCOR1329_LOCUS49954</name>
</gene>
<dbReference type="EMBL" id="CAUYUJ010016050">
    <property type="protein sequence ID" value="CAK0861198.1"/>
    <property type="molecule type" value="Genomic_DNA"/>
</dbReference>
<organism evidence="2 3">
    <name type="scientific">Prorocentrum cordatum</name>
    <dbReference type="NCBI Taxonomy" id="2364126"/>
    <lineage>
        <taxon>Eukaryota</taxon>
        <taxon>Sar</taxon>
        <taxon>Alveolata</taxon>
        <taxon>Dinophyceae</taxon>
        <taxon>Prorocentrales</taxon>
        <taxon>Prorocentraceae</taxon>
        <taxon>Prorocentrum</taxon>
    </lineage>
</organism>
<feature type="region of interest" description="Disordered" evidence="1">
    <location>
        <begin position="1"/>
        <end position="131"/>
    </location>
</feature>
<dbReference type="Proteomes" id="UP001189429">
    <property type="component" value="Unassembled WGS sequence"/>
</dbReference>
<feature type="compositionally biased region" description="Low complexity" evidence="1">
    <location>
        <begin position="74"/>
        <end position="116"/>
    </location>
</feature>
<keyword evidence="3" id="KW-1185">Reference proteome</keyword>
<feature type="compositionally biased region" description="Polar residues" evidence="1">
    <location>
        <begin position="40"/>
        <end position="57"/>
    </location>
</feature>
<evidence type="ECO:0000313" key="3">
    <source>
        <dbReference type="Proteomes" id="UP001189429"/>
    </source>
</evidence>
<proteinExistence type="predicted"/>
<protein>
    <submittedName>
        <fullName evidence="2">Uncharacterized protein</fullName>
    </submittedName>
</protein>
<accession>A0ABN9UMR0</accession>